<comment type="similarity">
    <text evidence="1">Belongs to the peptidase C26 family.</text>
</comment>
<evidence type="ECO:0000313" key="7">
    <source>
        <dbReference type="Proteomes" id="UP000471409"/>
    </source>
</evidence>
<name>A0A6P0DRH2_RHILE</name>
<dbReference type="AlphaFoldDB" id="A0A6P0DRH2"/>
<dbReference type="SUPFAM" id="SSF52317">
    <property type="entry name" value="Class I glutamine amidotransferase-like"/>
    <property type="match status" value="1"/>
</dbReference>
<dbReference type="EC" id="3.5.1.94" evidence="5"/>
<dbReference type="GO" id="GO:0006598">
    <property type="term" value="P:polyamine catabolic process"/>
    <property type="evidence" value="ECO:0007669"/>
    <property type="project" value="TreeGrafter"/>
</dbReference>
<sequence>MAEDGRAIVGVVCDRQTVDGVDYDAVRVRYLEALHLTAGVVPVLIPGGLTDKELRTCLLAFNGLLLTGAASNVSPSRYGGPKACASTLDLDRDRTSIAAIETALSQGVPLFGICRGLQELNVALGGTLSSDISEGEGRGVHVEDLSLPRDLQYAPSHAIVAEGNGRIAECIRSLKTNSVSVNTLHQQGIARLADGLAVDARSVDGVIEAVSVKEATTFAAAVQWHPEWFHAEDPLSGEIFRAFGEACHLHVKRKMLQP</sequence>
<dbReference type="PANTHER" id="PTHR43235">
    <property type="entry name" value="GLUTAMINE AMIDOTRANSFERASE PB2B2.05-RELATED"/>
    <property type="match status" value="1"/>
</dbReference>
<evidence type="ECO:0000313" key="6">
    <source>
        <dbReference type="EMBL" id="NEK54650.1"/>
    </source>
</evidence>
<evidence type="ECO:0000256" key="4">
    <source>
        <dbReference type="ARBA" id="ARBA00060634"/>
    </source>
</evidence>
<comment type="catalytic activity">
    <reaction evidence="2">
        <text>4-(gamma-L-glutamylamino)butanoate + H2O = 4-aminobutanoate + L-glutamate</text>
        <dbReference type="Rhea" id="RHEA:19737"/>
        <dbReference type="ChEBI" id="CHEBI:15377"/>
        <dbReference type="ChEBI" id="CHEBI:29985"/>
        <dbReference type="ChEBI" id="CHEBI:58800"/>
        <dbReference type="ChEBI" id="CHEBI:59888"/>
        <dbReference type="EC" id="3.5.1.94"/>
    </reaction>
</comment>
<dbReference type="PANTHER" id="PTHR43235:SF1">
    <property type="entry name" value="GLUTAMINE AMIDOTRANSFERASE PB2B2.05-RELATED"/>
    <property type="match status" value="1"/>
</dbReference>
<dbReference type="Gene3D" id="3.40.50.880">
    <property type="match status" value="1"/>
</dbReference>
<comment type="pathway">
    <text evidence="4">Amine and polyamine degradation; putrescine degradation; 4-aminobutanoate from putrescine: step 4/4.</text>
</comment>
<evidence type="ECO:0000256" key="3">
    <source>
        <dbReference type="ARBA" id="ARBA00055068"/>
    </source>
</evidence>
<dbReference type="GO" id="GO:0033969">
    <property type="term" value="F:gamma-glutamyl-gamma-aminobutyrate hydrolase activity"/>
    <property type="evidence" value="ECO:0007669"/>
    <property type="project" value="UniProtKB-EC"/>
</dbReference>
<keyword evidence="6" id="KW-0378">Hydrolase</keyword>
<accession>A0A6P0DRH2</accession>
<evidence type="ECO:0000256" key="2">
    <source>
        <dbReference type="ARBA" id="ARBA00052718"/>
    </source>
</evidence>
<dbReference type="EMBL" id="WXXP01000034">
    <property type="protein sequence ID" value="NEK54650.1"/>
    <property type="molecule type" value="Genomic_DNA"/>
</dbReference>
<dbReference type="Proteomes" id="UP000471409">
    <property type="component" value="Unassembled WGS sequence"/>
</dbReference>
<organism evidence="6 7">
    <name type="scientific">Rhizobium leguminosarum</name>
    <dbReference type="NCBI Taxonomy" id="384"/>
    <lineage>
        <taxon>Bacteria</taxon>
        <taxon>Pseudomonadati</taxon>
        <taxon>Pseudomonadota</taxon>
        <taxon>Alphaproteobacteria</taxon>
        <taxon>Hyphomicrobiales</taxon>
        <taxon>Rhizobiaceae</taxon>
        <taxon>Rhizobium/Agrobacterium group</taxon>
        <taxon>Rhizobium</taxon>
    </lineage>
</organism>
<dbReference type="RefSeq" id="WP_204347722.1">
    <property type="nucleotide sequence ID" value="NZ_WXXP01000034.1"/>
</dbReference>
<dbReference type="Pfam" id="PF07722">
    <property type="entry name" value="Peptidase_C26"/>
    <property type="match status" value="1"/>
</dbReference>
<reference evidence="6 7" key="1">
    <citation type="submission" date="2020-01" db="EMBL/GenBank/DDBJ databases">
        <title>Rhizobium genotypes associated with high levels of biological nitrogen fixation by grain legumes in a temperate-maritime cropping system.</title>
        <authorList>
            <person name="Maluk M."/>
            <person name="Francesc Ferrando Molina F."/>
            <person name="Lopez Del Egido L."/>
            <person name="Lafos M."/>
            <person name="Langarica-Fuentes A."/>
            <person name="Gebre Yohannes G."/>
            <person name="Young M.W."/>
            <person name="Martin P."/>
            <person name="Gantlett R."/>
            <person name="Kenicer G."/>
            <person name="Hawes C."/>
            <person name="Begg G.S."/>
            <person name="Quilliam R.S."/>
            <person name="Squire G.R."/>
            <person name="Poole P.S."/>
            <person name="Young P.W."/>
            <person name="Iannetta P.M."/>
            <person name="James E.K."/>
        </authorList>
    </citation>
    <scope>NUCLEOTIDE SEQUENCE [LARGE SCALE GENOMIC DNA]</scope>
    <source>
        <strain evidence="6 7">JHI944</strain>
    </source>
</reference>
<gene>
    <name evidence="6" type="ORF">GUK36_35435</name>
</gene>
<protein>
    <recommendedName>
        <fullName evidence="5">gamma-glutamyl-gamma-aminobutyrate hydrolase</fullName>
        <ecNumber evidence="5">3.5.1.94</ecNumber>
    </recommendedName>
</protein>
<proteinExistence type="inferred from homology"/>
<dbReference type="InterPro" id="IPR044668">
    <property type="entry name" value="PuuD-like"/>
</dbReference>
<evidence type="ECO:0000256" key="1">
    <source>
        <dbReference type="ARBA" id="ARBA00011083"/>
    </source>
</evidence>
<dbReference type="FunFam" id="3.40.50.880:FF:000030">
    <property type="entry name" value="Gamma-glutamyl-gamma-aminobutyrate hydrolase PuuD"/>
    <property type="match status" value="1"/>
</dbReference>
<dbReference type="InterPro" id="IPR029062">
    <property type="entry name" value="Class_I_gatase-like"/>
</dbReference>
<dbReference type="GO" id="GO:0005829">
    <property type="term" value="C:cytosol"/>
    <property type="evidence" value="ECO:0007669"/>
    <property type="project" value="TreeGrafter"/>
</dbReference>
<comment type="caution">
    <text evidence="6">The sequence shown here is derived from an EMBL/GenBank/DDBJ whole genome shotgun (WGS) entry which is preliminary data.</text>
</comment>
<dbReference type="PROSITE" id="PS51273">
    <property type="entry name" value="GATASE_TYPE_1"/>
    <property type="match status" value="1"/>
</dbReference>
<evidence type="ECO:0000256" key="5">
    <source>
        <dbReference type="ARBA" id="ARBA00066788"/>
    </source>
</evidence>
<comment type="function">
    <text evidence="3">Involved in the breakdown of putrescine via hydrolysis of the gamma-glutamyl linkage of gamma-glutamyl-gamma-aminobutyrate.</text>
</comment>
<dbReference type="InterPro" id="IPR011697">
    <property type="entry name" value="Peptidase_C26"/>
</dbReference>
<dbReference type="CDD" id="cd01745">
    <property type="entry name" value="GATase1_2"/>
    <property type="match status" value="1"/>
</dbReference>